<evidence type="ECO:0008006" key="8">
    <source>
        <dbReference type="Google" id="ProtNLM"/>
    </source>
</evidence>
<evidence type="ECO:0000256" key="3">
    <source>
        <dbReference type="ARBA" id="ARBA00022722"/>
    </source>
</evidence>
<dbReference type="InterPro" id="IPR036397">
    <property type="entry name" value="RNaseH_sf"/>
</dbReference>
<dbReference type="EMBL" id="OZ023710">
    <property type="protein sequence ID" value="CAK9882440.1"/>
    <property type="molecule type" value="Genomic_DNA"/>
</dbReference>
<evidence type="ECO:0000256" key="2">
    <source>
        <dbReference type="ARBA" id="ARBA00006357"/>
    </source>
</evidence>
<comment type="subcellular location">
    <subcellularLocation>
        <location evidence="1">Nucleus</location>
    </subcellularLocation>
</comment>
<evidence type="ECO:0000313" key="6">
    <source>
        <dbReference type="EMBL" id="CAK9882440.1"/>
    </source>
</evidence>
<keyword evidence="3" id="KW-0540">Nuclease</keyword>
<gene>
    <name evidence="6" type="ORF">CSSPJE1EN2_LOCUS23721</name>
</gene>
<reference evidence="6" key="1">
    <citation type="submission" date="2024-03" db="EMBL/GenBank/DDBJ databases">
        <authorList>
            <consortium name="ELIXIR-Norway"/>
            <consortium name="Elixir Norway"/>
        </authorList>
    </citation>
    <scope>NUCLEOTIDE SEQUENCE</scope>
</reference>
<keyword evidence="7" id="KW-1185">Reference proteome</keyword>
<keyword evidence="5" id="KW-0539">Nucleus</keyword>
<name>A0ABP1C0X9_9BRYO</name>
<comment type="similarity">
    <text evidence="2">Belongs to the REXO1/REXO3 family.</text>
</comment>
<dbReference type="InterPro" id="IPR012337">
    <property type="entry name" value="RNaseH-like_sf"/>
</dbReference>
<sequence>MSMQTVKRICKWAHCHKLEELLNATHSWPKTPEQGWIISKRERKINVPERLIALDCEMLDCEGCEAQIVKIFVVDRNCDILIDELVLPDKKVVDYLTHITGGKAEDLEGVSLTREAVQAVLRYDFRVEGKPQNCLDDAIVPMRLVLHRLEHGLEGYDITQSKRVVSISYLSRGLDNWVFVIVNWIRFVARTGLCS</sequence>
<dbReference type="PANTHER" id="PTHR12801:SF115">
    <property type="entry name" value="FI18136P1-RELATED"/>
    <property type="match status" value="1"/>
</dbReference>
<dbReference type="SUPFAM" id="SSF53098">
    <property type="entry name" value="Ribonuclease H-like"/>
    <property type="match status" value="1"/>
</dbReference>
<evidence type="ECO:0000256" key="1">
    <source>
        <dbReference type="ARBA" id="ARBA00004123"/>
    </source>
</evidence>
<dbReference type="PANTHER" id="PTHR12801">
    <property type="entry name" value="RNA EXONUCLEASE REXO1 / RECO3 FAMILY MEMBER-RELATED"/>
    <property type="match status" value="1"/>
</dbReference>
<dbReference type="InterPro" id="IPR047021">
    <property type="entry name" value="REXO1/3/4-like"/>
</dbReference>
<organism evidence="6 7">
    <name type="scientific">Sphagnum jensenii</name>
    <dbReference type="NCBI Taxonomy" id="128206"/>
    <lineage>
        <taxon>Eukaryota</taxon>
        <taxon>Viridiplantae</taxon>
        <taxon>Streptophyta</taxon>
        <taxon>Embryophyta</taxon>
        <taxon>Bryophyta</taxon>
        <taxon>Sphagnophytina</taxon>
        <taxon>Sphagnopsida</taxon>
        <taxon>Sphagnales</taxon>
        <taxon>Sphagnaceae</taxon>
        <taxon>Sphagnum</taxon>
    </lineage>
</organism>
<dbReference type="Gene3D" id="3.30.420.10">
    <property type="entry name" value="Ribonuclease H-like superfamily/Ribonuclease H"/>
    <property type="match status" value="1"/>
</dbReference>
<proteinExistence type="inferred from homology"/>
<evidence type="ECO:0000256" key="4">
    <source>
        <dbReference type="ARBA" id="ARBA00022801"/>
    </source>
</evidence>
<accession>A0ABP1C0X9</accession>
<keyword evidence="4" id="KW-0378">Hydrolase</keyword>
<evidence type="ECO:0000256" key="5">
    <source>
        <dbReference type="ARBA" id="ARBA00023242"/>
    </source>
</evidence>
<dbReference type="Proteomes" id="UP001497522">
    <property type="component" value="Chromosome 9"/>
</dbReference>
<evidence type="ECO:0000313" key="7">
    <source>
        <dbReference type="Proteomes" id="UP001497522"/>
    </source>
</evidence>
<protein>
    <recommendedName>
        <fullName evidence="8">Exonuclease domain-containing protein</fullName>
    </recommendedName>
</protein>